<name>A0A5N6WIC9_9EURO</name>
<organism evidence="2 3">
    <name type="scientific">Aspergillus sergii</name>
    <dbReference type="NCBI Taxonomy" id="1034303"/>
    <lineage>
        <taxon>Eukaryota</taxon>
        <taxon>Fungi</taxon>
        <taxon>Dikarya</taxon>
        <taxon>Ascomycota</taxon>
        <taxon>Pezizomycotina</taxon>
        <taxon>Eurotiomycetes</taxon>
        <taxon>Eurotiomycetidae</taxon>
        <taxon>Eurotiales</taxon>
        <taxon>Aspergillaceae</taxon>
        <taxon>Aspergillus</taxon>
        <taxon>Aspergillus subgen. Circumdati</taxon>
    </lineage>
</organism>
<evidence type="ECO:0000256" key="1">
    <source>
        <dbReference type="SAM" id="Phobius"/>
    </source>
</evidence>
<dbReference type="EMBL" id="ML741909">
    <property type="protein sequence ID" value="KAE8320614.1"/>
    <property type="molecule type" value="Genomic_DNA"/>
</dbReference>
<accession>A0A5N6WIC9</accession>
<gene>
    <name evidence="2" type="ORF">BDV39DRAFT_187524</name>
</gene>
<dbReference type="AlphaFoldDB" id="A0A5N6WIC9"/>
<dbReference type="Proteomes" id="UP000325945">
    <property type="component" value="Unassembled WGS sequence"/>
</dbReference>
<feature type="transmembrane region" description="Helical" evidence="1">
    <location>
        <begin position="21"/>
        <end position="43"/>
    </location>
</feature>
<keyword evidence="1" id="KW-0812">Transmembrane</keyword>
<keyword evidence="3" id="KW-1185">Reference proteome</keyword>
<keyword evidence="1" id="KW-0472">Membrane</keyword>
<evidence type="ECO:0000313" key="3">
    <source>
        <dbReference type="Proteomes" id="UP000325945"/>
    </source>
</evidence>
<proteinExistence type="predicted"/>
<keyword evidence="1" id="KW-1133">Transmembrane helix</keyword>
<protein>
    <submittedName>
        <fullName evidence="2">Uncharacterized protein</fullName>
    </submittedName>
</protein>
<evidence type="ECO:0000313" key="2">
    <source>
        <dbReference type="EMBL" id="KAE8320614.1"/>
    </source>
</evidence>
<reference evidence="3" key="1">
    <citation type="submission" date="2019-04" db="EMBL/GenBank/DDBJ databases">
        <title>Friends and foes A comparative genomics studyof 23 Aspergillus species from section Flavi.</title>
        <authorList>
            <consortium name="DOE Joint Genome Institute"/>
            <person name="Kjaerbolling I."/>
            <person name="Vesth T."/>
            <person name="Frisvad J.C."/>
            <person name="Nybo J.L."/>
            <person name="Theobald S."/>
            <person name="Kildgaard S."/>
            <person name="Isbrandt T."/>
            <person name="Kuo A."/>
            <person name="Sato A."/>
            <person name="Lyhne E.K."/>
            <person name="Kogle M.E."/>
            <person name="Wiebenga A."/>
            <person name="Kun R.S."/>
            <person name="Lubbers R.J."/>
            <person name="Makela M.R."/>
            <person name="Barry K."/>
            <person name="Chovatia M."/>
            <person name="Clum A."/>
            <person name="Daum C."/>
            <person name="Haridas S."/>
            <person name="He G."/>
            <person name="LaButti K."/>
            <person name="Lipzen A."/>
            <person name="Mondo S."/>
            <person name="Riley R."/>
            <person name="Salamov A."/>
            <person name="Simmons B.A."/>
            <person name="Magnuson J.K."/>
            <person name="Henrissat B."/>
            <person name="Mortensen U.H."/>
            <person name="Larsen T.O."/>
            <person name="Devries R.P."/>
            <person name="Grigoriev I.V."/>
            <person name="Machida M."/>
            <person name="Baker S.E."/>
            <person name="Andersen M.R."/>
        </authorList>
    </citation>
    <scope>NUCLEOTIDE SEQUENCE [LARGE SCALE GENOMIC DNA]</scope>
    <source>
        <strain evidence="3">CBS 130017</strain>
    </source>
</reference>
<sequence length="55" mass="6528">MEGMIKRLASLQPWTLLHRRVLRKYIIFYVLECTMMQTGTLAYDQKLPRANANQD</sequence>